<dbReference type="EMBL" id="BAAAQK010000018">
    <property type="protein sequence ID" value="GAA1860909.1"/>
    <property type="molecule type" value="Genomic_DNA"/>
</dbReference>
<dbReference type="InterPro" id="IPR003362">
    <property type="entry name" value="Bact_transf"/>
</dbReference>
<name>A0ABN2NAX2_9PSEU</name>
<feature type="transmembrane region" description="Helical" evidence="8">
    <location>
        <begin position="150"/>
        <end position="171"/>
    </location>
</feature>
<evidence type="ECO:0000313" key="11">
    <source>
        <dbReference type="Proteomes" id="UP001500449"/>
    </source>
</evidence>
<evidence type="ECO:0000256" key="2">
    <source>
        <dbReference type="ARBA" id="ARBA00006464"/>
    </source>
</evidence>
<keyword evidence="6 8" id="KW-0472">Membrane</keyword>
<evidence type="ECO:0000256" key="5">
    <source>
        <dbReference type="ARBA" id="ARBA00022989"/>
    </source>
</evidence>
<accession>A0ABN2NAX2</accession>
<feature type="region of interest" description="Disordered" evidence="7">
    <location>
        <begin position="1"/>
        <end position="41"/>
    </location>
</feature>
<dbReference type="NCBIfam" id="TIGR03025">
    <property type="entry name" value="EPS_sugtrans"/>
    <property type="match status" value="1"/>
</dbReference>
<comment type="caution">
    <text evidence="10">The sequence shown here is derived from an EMBL/GenBank/DDBJ whole genome shotgun (WGS) entry which is preliminary data.</text>
</comment>
<reference evidence="10 11" key="1">
    <citation type="journal article" date="2019" name="Int. J. Syst. Evol. Microbiol.">
        <title>The Global Catalogue of Microorganisms (GCM) 10K type strain sequencing project: providing services to taxonomists for standard genome sequencing and annotation.</title>
        <authorList>
            <consortium name="The Broad Institute Genomics Platform"/>
            <consortium name="The Broad Institute Genome Sequencing Center for Infectious Disease"/>
            <person name="Wu L."/>
            <person name="Ma J."/>
        </authorList>
    </citation>
    <scope>NUCLEOTIDE SEQUENCE [LARGE SCALE GENOMIC DNA]</scope>
    <source>
        <strain evidence="10 11">JCM 16009</strain>
    </source>
</reference>
<dbReference type="Proteomes" id="UP001500449">
    <property type="component" value="Unassembled WGS sequence"/>
</dbReference>
<gene>
    <name evidence="10" type="ORF">GCM10009836_46320</name>
</gene>
<evidence type="ECO:0000256" key="8">
    <source>
        <dbReference type="SAM" id="Phobius"/>
    </source>
</evidence>
<feature type="transmembrane region" description="Helical" evidence="8">
    <location>
        <begin position="123"/>
        <end position="144"/>
    </location>
</feature>
<protein>
    <submittedName>
        <fullName evidence="10">Exopolysaccharide biosynthesis polyprenyl glycosylphosphotransferase</fullName>
    </submittedName>
</protein>
<keyword evidence="3" id="KW-0808">Transferase</keyword>
<comment type="similarity">
    <text evidence="2">Belongs to the bacterial sugar transferase family.</text>
</comment>
<keyword evidence="11" id="KW-1185">Reference proteome</keyword>
<dbReference type="InterPro" id="IPR017475">
    <property type="entry name" value="EPS_sugar_tfrase"/>
</dbReference>
<keyword evidence="4 8" id="KW-0812">Transmembrane</keyword>
<feature type="transmembrane region" description="Helical" evidence="8">
    <location>
        <begin position="68"/>
        <end position="88"/>
    </location>
</feature>
<feature type="compositionally biased region" description="Polar residues" evidence="7">
    <location>
        <begin position="1"/>
        <end position="10"/>
    </location>
</feature>
<evidence type="ECO:0000256" key="4">
    <source>
        <dbReference type="ARBA" id="ARBA00022692"/>
    </source>
</evidence>
<dbReference type="PANTHER" id="PTHR30576">
    <property type="entry name" value="COLANIC BIOSYNTHESIS UDP-GLUCOSE LIPID CARRIER TRANSFERASE"/>
    <property type="match status" value="1"/>
</dbReference>
<evidence type="ECO:0000256" key="1">
    <source>
        <dbReference type="ARBA" id="ARBA00004141"/>
    </source>
</evidence>
<evidence type="ECO:0000256" key="3">
    <source>
        <dbReference type="ARBA" id="ARBA00022679"/>
    </source>
</evidence>
<keyword evidence="5 8" id="KW-1133">Transmembrane helix</keyword>
<proteinExistence type="inferred from homology"/>
<feature type="transmembrane region" description="Helical" evidence="8">
    <location>
        <begin position="94"/>
        <end position="111"/>
    </location>
</feature>
<evidence type="ECO:0000259" key="9">
    <source>
        <dbReference type="Pfam" id="PF02397"/>
    </source>
</evidence>
<feature type="domain" description="Bacterial sugar transferase" evidence="9">
    <location>
        <begin position="316"/>
        <end position="497"/>
    </location>
</feature>
<dbReference type="Pfam" id="PF13727">
    <property type="entry name" value="CoA_binding_3"/>
    <property type="match status" value="1"/>
</dbReference>
<organism evidence="10 11">
    <name type="scientific">Pseudonocardia ailaonensis</name>
    <dbReference type="NCBI Taxonomy" id="367279"/>
    <lineage>
        <taxon>Bacteria</taxon>
        <taxon>Bacillati</taxon>
        <taxon>Actinomycetota</taxon>
        <taxon>Actinomycetes</taxon>
        <taxon>Pseudonocardiales</taxon>
        <taxon>Pseudonocardiaceae</taxon>
        <taxon>Pseudonocardia</taxon>
    </lineage>
</organism>
<feature type="transmembrane region" description="Helical" evidence="8">
    <location>
        <begin position="321"/>
        <end position="342"/>
    </location>
</feature>
<dbReference type="Pfam" id="PF02397">
    <property type="entry name" value="Bac_transf"/>
    <property type="match status" value="1"/>
</dbReference>
<comment type="subcellular location">
    <subcellularLocation>
        <location evidence="1">Membrane</location>
        <topology evidence="1">Multi-pass membrane protein</topology>
    </subcellularLocation>
</comment>
<evidence type="ECO:0000256" key="7">
    <source>
        <dbReference type="SAM" id="MobiDB-lite"/>
    </source>
</evidence>
<evidence type="ECO:0000313" key="10">
    <source>
        <dbReference type="EMBL" id="GAA1860909.1"/>
    </source>
</evidence>
<sequence length="502" mass="54525">MMGAKMSQSILPLADGDPGSEGTAGPPSAGARSDLTPSTAHQIRRVPDRIEPVVRPWAGLGSIGSMKAWMVLLPVDAVALAAPALWVPAHFKGLLAWAALSLVLLFMGGCYRPRLHVSVLDELPALLGRVLTAAAVIATIFALWHDQDEVMVFLGTGIVGIGLLVVGRMITSSVILTARRRRIVCHRTVVVGGGVEAAELMLLLDRYPQYGLFPVGYVGPTAGPAAVAASRLGGLDDLDRVVRSTSSDVILVADGEHPESALLDALRSPALAHCDLMQVPRMHQFCRQSGADDHIGSIPIVRIHRPRLRGPARVVKRGADILVSGVVLLVLAPLLTLCAIAVRLEGGPGVLFRQERVGRDGKLFTCLKFRSMRPATAEESATNWSIAADSRVGRVGKVLRRTGLDELPQLWNILVGDMTLIGPRPERPHFVMKFSEEFPTYRHRHRVRAGLTGLAQVSGLRGDTPIADRARFDNYYIENWSLWLDFKILLRTFSEVFLARGR</sequence>
<dbReference type="PANTHER" id="PTHR30576:SF0">
    <property type="entry name" value="UNDECAPRENYL-PHOSPHATE N-ACETYLGALACTOSAMINYL 1-PHOSPHATE TRANSFERASE-RELATED"/>
    <property type="match status" value="1"/>
</dbReference>
<evidence type="ECO:0000256" key="6">
    <source>
        <dbReference type="ARBA" id="ARBA00023136"/>
    </source>
</evidence>